<proteinExistence type="predicted"/>
<evidence type="ECO:0000313" key="2">
    <source>
        <dbReference type="Proteomes" id="UP000297318"/>
    </source>
</evidence>
<comment type="caution">
    <text evidence="1">The sequence shown here is derived from an EMBL/GenBank/DDBJ whole genome shotgun (WGS) entry which is preliminary data.</text>
</comment>
<name>A0A4Z1E1D7_9MICO</name>
<sequence length="99" mass="11033">MAAAVAHDAVVAHDAPALTEREAAILEFERGWWRHGGAKESAITELFGMTATRYYQTLNVLIDSPLALAADPMLVKRLRRMRSARQQVRQARRFADGAL</sequence>
<dbReference type="AlphaFoldDB" id="A0A4Z1E1D7"/>
<accession>A0A4Z1E1D7</accession>
<dbReference type="RefSeq" id="WP_135849715.1">
    <property type="nucleotide sequence ID" value="NZ_RHPJ01000002.1"/>
</dbReference>
<dbReference type="Pfam" id="PF11662">
    <property type="entry name" value="DUF3263"/>
    <property type="match status" value="1"/>
</dbReference>
<dbReference type="InterPro" id="IPR021678">
    <property type="entry name" value="DUF3263"/>
</dbReference>
<protein>
    <recommendedName>
        <fullName evidence="3">DUF3263 domain-containing protein</fullName>
    </recommendedName>
</protein>
<keyword evidence="2" id="KW-1185">Reference proteome</keyword>
<evidence type="ECO:0000313" key="1">
    <source>
        <dbReference type="EMBL" id="TGO05765.1"/>
    </source>
</evidence>
<organism evidence="1 2">
    <name type="scientific">Serinibacter arcticus</name>
    <dbReference type="NCBI Taxonomy" id="1655435"/>
    <lineage>
        <taxon>Bacteria</taxon>
        <taxon>Bacillati</taxon>
        <taxon>Actinomycetota</taxon>
        <taxon>Actinomycetes</taxon>
        <taxon>Micrococcales</taxon>
        <taxon>Beutenbergiaceae</taxon>
        <taxon>Serinibacter</taxon>
    </lineage>
</organism>
<dbReference type="OrthoDB" id="3268863at2"/>
<reference evidence="1 2" key="1">
    <citation type="submission" date="2018-11" db="EMBL/GenBank/DDBJ databases">
        <title>Complete genome sequencing of the Actinobacteria Serinibacter sp. K3-2.</title>
        <authorList>
            <person name="Rakitin A.L."/>
            <person name="Beletsky A.V."/>
            <person name="Mardanov A.V."/>
            <person name="Ravin N.V."/>
            <person name="Gromova A.S."/>
            <person name="Filippova S.N."/>
            <person name="Gal'Chenko V.F."/>
        </authorList>
    </citation>
    <scope>NUCLEOTIDE SEQUENCE [LARGE SCALE GENOMIC DNA]</scope>
    <source>
        <strain evidence="1 2">K3-2</strain>
    </source>
</reference>
<evidence type="ECO:0008006" key="3">
    <source>
        <dbReference type="Google" id="ProtNLM"/>
    </source>
</evidence>
<dbReference type="Proteomes" id="UP000297318">
    <property type="component" value="Unassembled WGS sequence"/>
</dbReference>
<gene>
    <name evidence="1" type="ORF">SERN_1769</name>
</gene>
<dbReference type="EMBL" id="RHPJ01000002">
    <property type="protein sequence ID" value="TGO05765.1"/>
    <property type="molecule type" value="Genomic_DNA"/>
</dbReference>